<protein>
    <submittedName>
        <fullName evidence="2">Uncharacterized protein</fullName>
    </submittedName>
</protein>
<evidence type="ECO:0000313" key="2">
    <source>
        <dbReference type="EMBL" id="KAK6623047.1"/>
    </source>
</evidence>
<evidence type="ECO:0000256" key="1">
    <source>
        <dbReference type="SAM" id="MobiDB-lite"/>
    </source>
</evidence>
<dbReference type="Proteomes" id="UP001372834">
    <property type="component" value="Unassembled WGS sequence"/>
</dbReference>
<gene>
    <name evidence="2" type="ORF">RUM43_008899</name>
</gene>
<comment type="caution">
    <text evidence="2">The sequence shown here is derived from an EMBL/GenBank/DDBJ whole genome shotgun (WGS) entry which is preliminary data.</text>
</comment>
<feature type="region of interest" description="Disordered" evidence="1">
    <location>
        <begin position="48"/>
        <end position="91"/>
    </location>
</feature>
<organism evidence="2 3">
    <name type="scientific">Polyplax serrata</name>
    <name type="common">Common mouse louse</name>
    <dbReference type="NCBI Taxonomy" id="468196"/>
    <lineage>
        <taxon>Eukaryota</taxon>
        <taxon>Metazoa</taxon>
        <taxon>Ecdysozoa</taxon>
        <taxon>Arthropoda</taxon>
        <taxon>Hexapoda</taxon>
        <taxon>Insecta</taxon>
        <taxon>Pterygota</taxon>
        <taxon>Neoptera</taxon>
        <taxon>Paraneoptera</taxon>
        <taxon>Psocodea</taxon>
        <taxon>Troctomorpha</taxon>
        <taxon>Phthiraptera</taxon>
        <taxon>Anoplura</taxon>
        <taxon>Polyplacidae</taxon>
        <taxon>Polyplax</taxon>
    </lineage>
</organism>
<accession>A0AAN8PB39</accession>
<sequence length="120" mass="14023">MSRAVGVPSCGNLFNTQSYLAELEGGVKERYEQEEEIVKEKQQGWEKVLEQPKRQKRRRNSDYPGENVLHGSCQSRERRKPRESPELLQSECKTKHQLLDVDASIRQNEDAFVVWPQHKT</sequence>
<dbReference type="AlphaFoldDB" id="A0AAN8PB39"/>
<dbReference type="EMBL" id="JAWJWE010000038">
    <property type="protein sequence ID" value="KAK6623047.1"/>
    <property type="molecule type" value="Genomic_DNA"/>
</dbReference>
<reference evidence="2 3" key="1">
    <citation type="submission" date="2023-10" db="EMBL/GenBank/DDBJ databases">
        <title>Genomes of two closely related lineages of the louse Polyplax serrata with different host specificities.</title>
        <authorList>
            <person name="Martinu J."/>
            <person name="Tarabai H."/>
            <person name="Stefka J."/>
            <person name="Hypsa V."/>
        </authorList>
    </citation>
    <scope>NUCLEOTIDE SEQUENCE [LARGE SCALE GENOMIC DNA]</scope>
    <source>
        <strain evidence="2">HR10_N</strain>
    </source>
</reference>
<proteinExistence type="predicted"/>
<name>A0AAN8PB39_POLSC</name>
<evidence type="ECO:0000313" key="3">
    <source>
        <dbReference type="Proteomes" id="UP001372834"/>
    </source>
</evidence>